<dbReference type="EMBL" id="KP696447">
    <property type="protein sequence ID" value="AKA61441.1"/>
    <property type="molecule type" value="Genomic_DNA"/>
</dbReference>
<dbReference type="KEGG" id="vg:26647816"/>
<gene>
    <name evidence="1" type="ORF">CPT_Stahl13</name>
</gene>
<reference evidence="1 2" key="1">
    <citation type="journal article" date="2015" name="Genome Announc.">
        <title>Complete Genome Sequence of Bacillus megaterium Siphophage Stahl.</title>
        <authorList>
            <person name="Brizendine A.M."/>
            <person name="Rousseau S."/>
            <person name="Hernandez A.C."/>
            <person name="Kuty Everett G.F."/>
        </authorList>
    </citation>
    <scope>NUCLEOTIDE SEQUENCE [LARGE SCALE GENOMIC DNA]</scope>
</reference>
<dbReference type="GeneID" id="26647816"/>
<dbReference type="RefSeq" id="YP_009203617.1">
    <property type="nucleotide sequence ID" value="NC_028856.1"/>
</dbReference>
<proteinExistence type="predicted"/>
<dbReference type="Proteomes" id="UP000033015">
    <property type="component" value="Segment"/>
</dbReference>
<evidence type="ECO:0000313" key="2">
    <source>
        <dbReference type="Proteomes" id="UP000033015"/>
    </source>
</evidence>
<keyword evidence="2" id="KW-1185">Reference proteome</keyword>
<reference evidence="2" key="2">
    <citation type="submission" date="2015-01" db="EMBL/GenBank/DDBJ databases">
        <title>Complete Genome of Bacillus megaterium Siphophage Stahl.</title>
        <authorList>
            <person name="Brizendine A.M."/>
            <person name="Rousseau S."/>
            <person name="Hernandez A.C."/>
            <person name="Everett G.F.K."/>
        </authorList>
    </citation>
    <scope>NUCLEOTIDE SEQUENCE [LARGE SCALE GENOMIC DNA]</scope>
</reference>
<evidence type="ECO:0000313" key="1">
    <source>
        <dbReference type="EMBL" id="AKA61441.1"/>
    </source>
</evidence>
<accession>A0A0E3M1D5</accession>
<organism evidence="1 2">
    <name type="scientific">Bacillus phage Stahl</name>
    <dbReference type="NCBI Taxonomy" id="1610832"/>
    <lineage>
        <taxon>Viruses</taxon>
        <taxon>Duplodnaviria</taxon>
        <taxon>Heunggongvirae</taxon>
        <taxon>Uroviricota</taxon>
        <taxon>Caudoviricetes</taxon>
        <taxon>Slashvirus</taxon>
        <taxon>Slashvirus stahl</taxon>
    </lineage>
</organism>
<sequence length="100" mass="11436">MPIENSNGSMQVHLGFGDVEIGHGLLTIEETIGCVVFFQREVANPIGTKTEYPENYQVEVEETPVRITFDKYESIDVLIDALNDAKQMMIDKDRKKRFNQ</sequence>
<protein>
    <submittedName>
        <fullName evidence="1">Uncharacterized protein</fullName>
    </submittedName>
</protein>
<name>A0A0E3M1D5_9CAUD</name>